<evidence type="ECO:0000313" key="1">
    <source>
        <dbReference type="EMBL" id="APA12125.1"/>
    </source>
</evidence>
<gene>
    <name evidence="1" type="ORF">sscle_09g068950</name>
</gene>
<organism evidence="1 2">
    <name type="scientific">Sclerotinia sclerotiorum (strain ATCC 18683 / 1980 / Ss-1)</name>
    <name type="common">White mold</name>
    <name type="synonym">Whetzelinia sclerotiorum</name>
    <dbReference type="NCBI Taxonomy" id="665079"/>
    <lineage>
        <taxon>Eukaryota</taxon>
        <taxon>Fungi</taxon>
        <taxon>Dikarya</taxon>
        <taxon>Ascomycota</taxon>
        <taxon>Pezizomycotina</taxon>
        <taxon>Leotiomycetes</taxon>
        <taxon>Helotiales</taxon>
        <taxon>Sclerotiniaceae</taxon>
        <taxon>Sclerotinia</taxon>
    </lineage>
</organism>
<protein>
    <submittedName>
        <fullName evidence="1">Uncharacterized protein</fullName>
    </submittedName>
</protein>
<dbReference type="VEuPathDB" id="FungiDB:sscle_09g068950"/>
<name>A0A1D9QB04_SCLS1</name>
<reference evidence="2" key="1">
    <citation type="journal article" date="2017" name="Genome Biol. Evol.">
        <title>The complete genome sequence of the phytopathogenic fungus Sclerotinia sclerotiorum reveals insights into the genome architecture of broad host range pathogens.</title>
        <authorList>
            <person name="Derbyshire M."/>
            <person name="Denton-Giles M."/>
            <person name="Hegedus D."/>
            <person name="Seifbarghy S."/>
            <person name="Rollins J."/>
            <person name="van Kan J."/>
            <person name="Seidl M.F."/>
            <person name="Faino L."/>
            <person name="Mbengue M."/>
            <person name="Navaud O."/>
            <person name="Raffaele S."/>
            <person name="Hammond-Kosack K."/>
            <person name="Heard S."/>
            <person name="Oliver R."/>
        </authorList>
    </citation>
    <scope>NUCLEOTIDE SEQUENCE [LARGE SCALE GENOMIC DNA]</scope>
    <source>
        <strain evidence="2">ATCC 18683 / 1980 / Ss-1</strain>
    </source>
</reference>
<dbReference type="Proteomes" id="UP000177798">
    <property type="component" value="Chromosome 9"/>
</dbReference>
<dbReference type="EMBL" id="CP017822">
    <property type="protein sequence ID" value="APA12125.1"/>
    <property type="molecule type" value="Genomic_DNA"/>
</dbReference>
<evidence type="ECO:0000313" key="2">
    <source>
        <dbReference type="Proteomes" id="UP000177798"/>
    </source>
</evidence>
<accession>A0A1D9QB04</accession>
<dbReference type="AlphaFoldDB" id="A0A1D9QB04"/>
<sequence length="83" mass="9025">MDQSDPAGNAVSNGNVLEATMPLSPILALREPNIRKLTSSITAWNEETMSESPDPFAGKALNRTSLVRRLLIAHSDLLSHIKD</sequence>
<proteinExistence type="predicted"/>